<dbReference type="OrthoDB" id="3438840at2759"/>
<evidence type="ECO:0000256" key="1">
    <source>
        <dbReference type="SAM" id="MobiDB-lite"/>
    </source>
</evidence>
<feature type="compositionally biased region" description="Polar residues" evidence="1">
    <location>
        <begin position="68"/>
        <end position="83"/>
    </location>
</feature>
<name>A0A9P4IYY2_9PEZI</name>
<feature type="region of interest" description="Disordered" evidence="1">
    <location>
        <begin position="516"/>
        <end position="549"/>
    </location>
</feature>
<dbReference type="AlphaFoldDB" id="A0A9P4IYY2"/>
<protein>
    <submittedName>
        <fullName evidence="2">Uncharacterized protein</fullName>
    </submittedName>
</protein>
<feature type="compositionally biased region" description="Low complexity" evidence="1">
    <location>
        <begin position="516"/>
        <end position="533"/>
    </location>
</feature>
<gene>
    <name evidence="2" type="ORF">K461DRAFT_280038</name>
</gene>
<feature type="region of interest" description="Disordered" evidence="1">
    <location>
        <begin position="227"/>
        <end position="265"/>
    </location>
</feature>
<feature type="compositionally biased region" description="Polar residues" evidence="1">
    <location>
        <begin position="365"/>
        <end position="401"/>
    </location>
</feature>
<comment type="caution">
    <text evidence="2">The sequence shown here is derived from an EMBL/GenBank/DDBJ whole genome shotgun (WGS) entry which is preliminary data.</text>
</comment>
<organism evidence="2 3">
    <name type="scientific">Myriangium duriaei CBS 260.36</name>
    <dbReference type="NCBI Taxonomy" id="1168546"/>
    <lineage>
        <taxon>Eukaryota</taxon>
        <taxon>Fungi</taxon>
        <taxon>Dikarya</taxon>
        <taxon>Ascomycota</taxon>
        <taxon>Pezizomycotina</taxon>
        <taxon>Dothideomycetes</taxon>
        <taxon>Dothideomycetidae</taxon>
        <taxon>Myriangiales</taxon>
        <taxon>Myriangiaceae</taxon>
        <taxon>Myriangium</taxon>
    </lineage>
</organism>
<feature type="compositionally biased region" description="Basic and acidic residues" evidence="1">
    <location>
        <begin position="354"/>
        <end position="364"/>
    </location>
</feature>
<sequence length="710" mass="77872">MQPRNLLVSPPSPTLTNPDMVLPDEGDAQRDGSAALSAFRPPSPTYLLEQVDMVTADHGDPVRKKSLGSMSQRQGLQRATTADDNPHIPGSFVEEQEQQEMSKPRWEQRPIQRSVSILSTSTISLDLDAIPEYKYDDGESESDIFTLDGTVTPTRSTAGDFEPNGSRPVSGRRTSEKFSAELSRRAELILANAKKRLNLMDKNLKGARALTAENLQRAASLHIHESPYTNRFLRSPDDNGSPDTPTGKKMGHLRNRSDITQLHSPVRAQHALVGETLAEESDDSVIRVATPLRMSRSQELPRSSRLFSSSRSVSRQQLKPTPEGQEVTESNGSSPVTDDLKKQVQSLNKRISLLRERTKEDSMKRQSFQNLRQPSPFTNAEHNRSASGGDQSMESRWSADSSVKHLSIINPTSGFDNNEAGRTRKPERRLSKRRSKTIDWTPIRPQNHATHKVSRFSMESAAEDSSADDINHPQADLSSVSEYSDHDADASPPGPAHEDREDAFDYHNFFLHSSLGRTSRQSTSSSSSHSTASDDTARGTPGVSTDETPEKLRQIEHKLHRRFSSFDSTTSDASYATAAEARAASPLKHPSIPREGSDGADSGVALPRSASQQEHNKNKHLSIHVAAKVADIGAPQAAIAVAAVCDPTLPALGLRDKALLFMLMESVQTACARLQEGAAVGKLEGQVLRRRLEEARRVMDGSGPVVSHNL</sequence>
<evidence type="ECO:0000313" key="2">
    <source>
        <dbReference type="EMBL" id="KAF2151251.1"/>
    </source>
</evidence>
<feature type="region of interest" description="Disordered" evidence="1">
    <location>
        <begin position="354"/>
        <end position="500"/>
    </location>
</feature>
<feature type="compositionally biased region" description="Polar residues" evidence="1">
    <location>
        <begin position="327"/>
        <end position="336"/>
    </location>
</feature>
<keyword evidence="3" id="KW-1185">Reference proteome</keyword>
<accession>A0A9P4IYY2</accession>
<evidence type="ECO:0000313" key="3">
    <source>
        <dbReference type="Proteomes" id="UP000799439"/>
    </source>
</evidence>
<feature type="region of interest" description="Disordered" evidence="1">
    <location>
        <begin position="151"/>
        <end position="175"/>
    </location>
</feature>
<feature type="region of interest" description="Disordered" evidence="1">
    <location>
        <begin position="1"/>
        <end position="41"/>
    </location>
</feature>
<dbReference type="Proteomes" id="UP000799439">
    <property type="component" value="Unassembled WGS sequence"/>
</dbReference>
<dbReference type="EMBL" id="ML996088">
    <property type="protein sequence ID" value="KAF2151251.1"/>
    <property type="molecule type" value="Genomic_DNA"/>
</dbReference>
<feature type="region of interest" description="Disordered" evidence="1">
    <location>
        <begin position="295"/>
        <end position="342"/>
    </location>
</feature>
<feature type="compositionally biased region" description="Low complexity" evidence="1">
    <location>
        <begin position="303"/>
        <end position="315"/>
    </location>
</feature>
<feature type="region of interest" description="Disordered" evidence="1">
    <location>
        <begin position="579"/>
        <end position="618"/>
    </location>
</feature>
<reference evidence="2" key="1">
    <citation type="journal article" date="2020" name="Stud. Mycol.">
        <title>101 Dothideomycetes genomes: a test case for predicting lifestyles and emergence of pathogens.</title>
        <authorList>
            <person name="Haridas S."/>
            <person name="Albert R."/>
            <person name="Binder M."/>
            <person name="Bloem J."/>
            <person name="Labutti K."/>
            <person name="Salamov A."/>
            <person name="Andreopoulos B."/>
            <person name="Baker S."/>
            <person name="Barry K."/>
            <person name="Bills G."/>
            <person name="Bluhm B."/>
            <person name="Cannon C."/>
            <person name="Castanera R."/>
            <person name="Culley D."/>
            <person name="Daum C."/>
            <person name="Ezra D."/>
            <person name="Gonzalez J."/>
            <person name="Henrissat B."/>
            <person name="Kuo A."/>
            <person name="Liang C."/>
            <person name="Lipzen A."/>
            <person name="Lutzoni F."/>
            <person name="Magnuson J."/>
            <person name="Mondo S."/>
            <person name="Nolan M."/>
            <person name="Ohm R."/>
            <person name="Pangilinan J."/>
            <person name="Park H.-J."/>
            <person name="Ramirez L."/>
            <person name="Alfaro M."/>
            <person name="Sun H."/>
            <person name="Tritt A."/>
            <person name="Yoshinaga Y."/>
            <person name="Zwiers L.-H."/>
            <person name="Turgeon B."/>
            <person name="Goodwin S."/>
            <person name="Spatafora J."/>
            <person name="Crous P."/>
            <person name="Grigoriev I."/>
        </authorList>
    </citation>
    <scope>NUCLEOTIDE SEQUENCE</scope>
    <source>
        <strain evidence="2">CBS 260.36</strain>
    </source>
</reference>
<proteinExistence type="predicted"/>
<feature type="compositionally biased region" description="Basic residues" evidence="1">
    <location>
        <begin position="425"/>
        <end position="435"/>
    </location>
</feature>
<feature type="region of interest" description="Disordered" evidence="1">
    <location>
        <begin position="57"/>
        <end position="108"/>
    </location>
</feature>